<dbReference type="PANTHER" id="PTHR30576">
    <property type="entry name" value="COLANIC BIOSYNTHESIS UDP-GLUCOSE LIPID CARRIER TRANSFERASE"/>
    <property type="match status" value="1"/>
</dbReference>
<keyword evidence="6 9" id="KW-1133">Transmembrane helix</keyword>
<evidence type="ECO:0000256" key="8">
    <source>
        <dbReference type="ARBA" id="ARBA00023169"/>
    </source>
</evidence>
<keyword evidence="8" id="KW-0270">Exopolysaccharide synthesis</keyword>
<dbReference type="Proteomes" id="UP000560131">
    <property type="component" value="Unassembled WGS sequence"/>
</dbReference>
<dbReference type="PANTHER" id="PTHR30576:SF4">
    <property type="entry name" value="UNDECAPRENYL-PHOSPHATE GALACTOSE PHOSPHOTRANSFERASE"/>
    <property type="match status" value="1"/>
</dbReference>
<evidence type="ECO:0000256" key="9">
    <source>
        <dbReference type="SAM" id="Phobius"/>
    </source>
</evidence>
<evidence type="ECO:0000256" key="7">
    <source>
        <dbReference type="ARBA" id="ARBA00023136"/>
    </source>
</evidence>
<feature type="domain" description="Bacterial sugar transferase" evidence="10">
    <location>
        <begin position="34"/>
        <end position="224"/>
    </location>
</feature>
<reference evidence="12 13" key="3">
    <citation type="submission" date="2020-08" db="EMBL/GenBank/DDBJ databases">
        <authorList>
            <person name="Partida-Martinez L."/>
            <person name="Huntemann M."/>
            <person name="Clum A."/>
            <person name="Wang J."/>
            <person name="Palaniappan K."/>
            <person name="Ritter S."/>
            <person name="Chen I.-M."/>
            <person name="Stamatis D."/>
            <person name="Reddy T."/>
            <person name="O'Malley R."/>
            <person name="Daum C."/>
            <person name="Shapiro N."/>
            <person name="Ivanova N."/>
            <person name="Kyrpides N."/>
            <person name="Woyke T."/>
        </authorList>
    </citation>
    <scope>NUCLEOTIDE SEQUENCE [LARGE SCALE GENOMIC DNA]</scope>
    <source>
        <strain evidence="12 13">AS3.13</strain>
    </source>
</reference>
<evidence type="ECO:0000256" key="1">
    <source>
        <dbReference type="ARBA" id="ARBA00004236"/>
    </source>
</evidence>
<dbReference type="EMBL" id="JACHBT010000010">
    <property type="protein sequence ID" value="MBB6505168.1"/>
    <property type="molecule type" value="Genomic_DNA"/>
</dbReference>
<dbReference type="GO" id="GO:0000271">
    <property type="term" value="P:polysaccharide biosynthetic process"/>
    <property type="evidence" value="ECO:0007669"/>
    <property type="project" value="UniProtKB-KW"/>
</dbReference>
<evidence type="ECO:0000256" key="5">
    <source>
        <dbReference type="ARBA" id="ARBA00022692"/>
    </source>
</evidence>
<evidence type="ECO:0000256" key="6">
    <source>
        <dbReference type="ARBA" id="ARBA00022989"/>
    </source>
</evidence>
<dbReference type="GO" id="GO:0005886">
    <property type="term" value="C:plasma membrane"/>
    <property type="evidence" value="ECO:0007669"/>
    <property type="project" value="UniProtKB-SubCell"/>
</dbReference>
<dbReference type="RefSeq" id="WP_311770325.1">
    <property type="nucleotide sequence ID" value="NZ_BAABAR010000020.1"/>
</dbReference>
<reference evidence="12 13" key="2">
    <citation type="submission" date="2020-08" db="EMBL/GenBank/DDBJ databases">
        <title>The Agave Microbiome: Exploring the role of microbial communities in plant adaptations to desert environments.</title>
        <authorList>
            <person name="Partida-Martinez L.P."/>
        </authorList>
    </citation>
    <scope>NUCLEOTIDE SEQUENCE [LARGE SCALE GENOMIC DNA]</scope>
    <source>
        <strain evidence="12 13">AS3.13</strain>
    </source>
</reference>
<comment type="subcellular location">
    <subcellularLocation>
        <location evidence="1">Cell membrane</location>
    </subcellularLocation>
</comment>
<comment type="caution">
    <text evidence="12">The sequence shown here is derived from an EMBL/GenBank/DDBJ whole genome shotgun (WGS) entry which is preliminary data.</text>
</comment>
<gene>
    <name evidence="12" type="ORF">F4693_002155</name>
    <name evidence="11" type="ORF">FHS97_002108</name>
</gene>
<organism evidence="12 13">
    <name type="scientific">Sphingomonas endophytica</name>
    <dbReference type="NCBI Taxonomy" id="869719"/>
    <lineage>
        <taxon>Bacteria</taxon>
        <taxon>Pseudomonadati</taxon>
        <taxon>Pseudomonadota</taxon>
        <taxon>Alphaproteobacteria</taxon>
        <taxon>Sphingomonadales</taxon>
        <taxon>Sphingomonadaceae</taxon>
        <taxon>Sphingomonas</taxon>
    </lineage>
</organism>
<dbReference type="Pfam" id="PF02397">
    <property type="entry name" value="Bac_transf"/>
    <property type="match status" value="1"/>
</dbReference>
<dbReference type="Proteomes" id="UP000522313">
    <property type="component" value="Unassembled WGS sequence"/>
</dbReference>
<evidence type="ECO:0000256" key="3">
    <source>
        <dbReference type="ARBA" id="ARBA00022475"/>
    </source>
</evidence>
<keyword evidence="14" id="KW-1185">Reference proteome</keyword>
<keyword evidence="7 9" id="KW-0472">Membrane</keyword>
<feature type="transmembrane region" description="Helical" evidence="9">
    <location>
        <begin position="38"/>
        <end position="62"/>
    </location>
</feature>
<keyword evidence="4 12" id="KW-0808">Transferase</keyword>
<keyword evidence="3" id="KW-1003">Cell membrane</keyword>
<sequence length="230" mass="25861">MHEATVMVAPERTGVANGMMDNAKWQRLDDIASRVLDVTLAVTALIILAPLMAIVAAVIYILDPGPVIFAHQRIGRGGRSFPCLKFRSMVVDADARLRNLLETSAEARAEWERDHKLRDDPRVIGIGRFLRKTSLDELPQLWNVVRGDMSLVGPRPIVVGEISRYGRYFEHYCAVRPGITGLWQVGGRNDVSYRRRVAYDVTYSRARSCAMNVKIIAYTVPSVLFQRGSY</sequence>
<accession>A0A7X0JCP7</accession>
<name>A0A7X0JCP7_9SPHN</name>
<evidence type="ECO:0000256" key="4">
    <source>
        <dbReference type="ARBA" id="ARBA00022679"/>
    </source>
</evidence>
<dbReference type="EMBL" id="JACIJN010000006">
    <property type="protein sequence ID" value="MBB5726172.1"/>
    <property type="molecule type" value="Genomic_DNA"/>
</dbReference>
<dbReference type="AlphaFoldDB" id="A0A7X0JCP7"/>
<reference evidence="11 14" key="1">
    <citation type="submission" date="2020-08" db="EMBL/GenBank/DDBJ databases">
        <title>Genomic Encyclopedia of Type Strains, Phase IV (KMG-IV): sequencing the most valuable type-strain genomes for metagenomic binning, comparative biology and taxonomic classification.</title>
        <authorList>
            <person name="Goeker M."/>
        </authorList>
    </citation>
    <scope>NUCLEOTIDE SEQUENCE [LARGE SCALE GENOMIC DNA]</scope>
    <source>
        <strain evidence="11 14">DSM 101535</strain>
    </source>
</reference>
<evidence type="ECO:0000313" key="13">
    <source>
        <dbReference type="Proteomes" id="UP000522313"/>
    </source>
</evidence>
<dbReference type="InterPro" id="IPR003362">
    <property type="entry name" value="Bact_transf"/>
</dbReference>
<evidence type="ECO:0000256" key="2">
    <source>
        <dbReference type="ARBA" id="ARBA00006464"/>
    </source>
</evidence>
<dbReference type="GO" id="GO:0016780">
    <property type="term" value="F:phosphotransferase activity, for other substituted phosphate groups"/>
    <property type="evidence" value="ECO:0007669"/>
    <property type="project" value="TreeGrafter"/>
</dbReference>
<protein>
    <submittedName>
        <fullName evidence="12">Lipopolysaccharide/colanic/teichoic acid biosynthesis glycosyltransferase</fullName>
    </submittedName>
</protein>
<proteinExistence type="inferred from homology"/>
<evidence type="ECO:0000313" key="12">
    <source>
        <dbReference type="EMBL" id="MBB6505168.1"/>
    </source>
</evidence>
<keyword evidence="5 9" id="KW-0812">Transmembrane</keyword>
<evidence type="ECO:0000313" key="11">
    <source>
        <dbReference type="EMBL" id="MBB5726172.1"/>
    </source>
</evidence>
<evidence type="ECO:0000259" key="10">
    <source>
        <dbReference type="Pfam" id="PF02397"/>
    </source>
</evidence>
<evidence type="ECO:0000313" key="14">
    <source>
        <dbReference type="Proteomes" id="UP000560131"/>
    </source>
</evidence>
<comment type="similarity">
    <text evidence="2">Belongs to the bacterial sugar transferase family.</text>
</comment>